<evidence type="ECO:0000313" key="2">
    <source>
        <dbReference type="EMBL" id="DAG04504.1"/>
    </source>
</evidence>
<dbReference type="Gene3D" id="3.60.21.10">
    <property type="match status" value="1"/>
</dbReference>
<protein>
    <submittedName>
        <fullName evidence="2">Metallophosphoesterase MPPED2</fullName>
    </submittedName>
</protein>
<dbReference type="GO" id="GO:0016787">
    <property type="term" value="F:hydrolase activity"/>
    <property type="evidence" value="ECO:0007669"/>
    <property type="project" value="InterPro"/>
</dbReference>
<dbReference type="Pfam" id="PF00149">
    <property type="entry name" value="Metallophos"/>
    <property type="match status" value="1"/>
</dbReference>
<feature type="domain" description="Calcineurin-like phosphoesterase" evidence="1">
    <location>
        <begin position="4"/>
        <end position="228"/>
    </location>
</feature>
<organism evidence="2">
    <name type="scientific">Siphoviridae sp. ctDXu9</name>
    <dbReference type="NCBI Taxonomy" id="2825387"/>
    <lineage>
        <taxon>Viruses</taxon>
        <taxon>Duplodnaviria</taxon>
        <taxon>Heunggongvirae</taxon>
        <taxon>Uroviricota</taxon>
        <taxon>Caudoviricetes</taxon>
    </lineage>
</organism>
<dbReference type="InterPro" id="IPR029052">
    <property type="entry name" value="Metallo-depent_PP-like"/>
</dbReference>
<sequence length="247" mass="29250">MPIIWVTGDTHGDWIHRVNMDSFPEQREMSKDDYVIILGDFGIWRDSPQQRWYLNWLEEKHFTTLFIDGNHENYDILDSYPVEEWHGGKVHFIKPSIIHLMRGQIFDIDGLKFFTFGGAASHDISDGVLEIDDPRVKEWRDDPDKMYRINHISWWEREMPNQEEMDEGIKNLAEHNNKVDFILTHCTASSTAALLSHGLYKPDKLTNYLEEIRCNVDYKRWLCGHYHDNKAITIKDIVLYEQIVRIA</sequence>
<accession>A0A8S5VCU6</accession>
<dbReference type="CDD" id="cd00838">
    <property type="entry name" value="MPP_superfamily"/>
    <property type="match status" value="1"/>
</dbReference>
<reference evidence="2" key="1">
    <citation type="journal article" date="2021" name="Proc. Natl. Acad. Sci. U.S.A.">
        <title>A Catalog of Tens of Thousands of Viruses from Human Metagenomes Reveals Hidden Associations with Chronic Diseases.</title>
        <authorList>
            <person name="Tisza M.J."/>
            <person name="Buck C.B."/>
        </authorList>
    </citation>
    <scope>NUCLEOTIDE SEQUENCE</scope>
    <source>
        <strain evidence="2">CtDXu9</strain>
    </source>
</reference>
<proteinExistence type="predicted"/>
<name>A0A8S5VCU6_9CAUD</name>
<dbReference type="SUPFAM" id="SSF56300">
    <property type="entry name" value="Metallo-dependent phosphatases"/>
    <property type="match status" value="1"/>
</dbReference>
<dbReference type="InterPro" id="IPR004843">
    <property type="entry name" value="Calcineurin-like_PHP"/>
</dbReference>
<evidence type="ECO:0000259" key="1">
    <source>
        <dbReference type="Pfam" id="PF00149"/>
    </source>
</evidence>
<dbReference type="EMBL" id="BK016244">
    <property type="protein sequence ID" value="DAG04504.1"/>
    <property type="molecule type" value="Genomic_DNA"/>
</dbReference>